<name>A0A1Y0B6C4_9GEMI</name>
<protein>
    <submittedName>
        <fullName evidence="1">AC4</fullName>
    </submittedName>
</protein>
<dbReference type="Proteomes" id="UP000297130">
    <property type="component" value="Genome"/>
</dbReference>
<keyword evidence="2" id="KW-1185">Reference proteome</keyword>
<evidence type="ECO:0000313" key="2">
    <source>
        <dbReference type="Proteomes" id="UP000297130"/>
    </source>
</evidence>
<reference evidence="1 2" key="1">
    <citation type="journal article" date="2017" name="Arch. Virol.">
        <title>Complete genome sequence of bean leaf crumple virus, a novel begomovirus infecting common bean in Colombia.</title>
        <authorList>
            <person name="Carvajal-Yepes M."/>
            <person name="Zambrano L."/>
            <person name="Bueno J.M."/>
            <person name="Raatz B."/>
            <person name="Cuellar W.J."/>
        </authorList>
    </citation>
    <scope>NUCLEOTIDE SEQUENCE [LARGE SCALE GENOMIC DNA]</scope>
    <source>
        <strain evidence="1">HA</strain>
    </source>
</reference>
<gene>
    <name evidence="1" type="primary">AC4</name>
</gene>
<dbReference type="EMBL" id="KX857725">
    <property type="protein sequence ID" value="ART33329.1"/>
    <property type="molecule type" value="Genomic_DNA"/>
</dbReference>
<evidence type="ECO:0000313" key="1">
    <source>
        <dbReference type="EMBL" id="ART33329.1"/>
    </source>
</evidence>
<dbReference type="KEGG" id="vg:40526784"/>
<accession>A0A1Y0B6C4</accession>
<proteinExistence type="predicted"/>
<dbReference type="RefSeq" id="YP_009666510.1">
    <property type="nucleotide sequence ID" value="NC_043524.1"/>
</dbReference>
<organism evidence="1 2">
    <name type="scientific">Bean leaf crumple virus</name>
    <dbReference type="NCBI Taxonomy" id="2004460"/>
    <lineage>
        <taxon>Viruses</taxon>
        <taxon>Monodnaviria</taxon>
        <taxon>Shotokuvirae</taxon>
        <taxon>Cressdnaviricota</taxon>
        <taxon>Repensiviricetes</taxon>
        <taxon>Geplafuvirales</taxon>
        <taxon>Geminiviridae</taxon>
        <taxon>Begomovirus</taxon>
        <taxon>Begomovirus phaseoli</taxon>
    </lineage>
</organism>
<sequence>MKLFKCFNICPGRSSNPRTSESPERNIPTGSRTYTALYNYPVSPTSRMLDFSTLLTPDGLPVFTQTFRQPKTPMPSRITSPKRVIIVNPGNIKCLGVPNQIKKSSIITPSMQEVRERLSTLSRSEIQRRS</sequence>
<dbReference type="GeneID" id="40526784"/>